<accession>A0A674ISR2</accession>
<dbReference type="InterPro" id="IPR008983">
    <property type="entry name" value="Tumour_necrosis_fac-like_dom"/>
</dbReference>
<feature type="region of interest" description="Disordered" evidence="6">
    <location>
        <begin position="79"/>
        <end position="265"/>
    </location>
</feature>
<evidence type="ECO:0000256" key="4">
    <source>
        <dbReference type="ARBA" id="ARBA00023119"/>
    </source>
</evidence>
<evidence type="ECO:0000256" key="2">
    <source>
        <dbReference type="ARBA" id="ARBA00022525"/>
    </source>
</evidence>
<dbReference type="InterPro" id="IPR001073">
    <property type="entry name" value="C1q_dom"/>
</dbReference>
<reference evidence="9" key="2">
    <citation type="submission" date="2025-09" db="UniProtKB">
        <authorList>
            <consortium name="Ensembl"/>
        </authorList>
    </citation>
    <scope>IDENTIFICATION</scope>
</reference>
<dbReference type="SUPFAM" id="SSF49842">
    <property type="entry name" value="TNF-like"/>
    <property type="match status" value="1"/>
</dbReference>
<evidence type="ECO:0000256" key="5">
    <source>
        <dbReference type="ARBA" id="ARBA00023278"/>
    </source>
</evidence>
<dbReference type="Gene3D" id="2.60.120.40">
    <property type="match status" value="1"/>
</dbReference>
<feature type="signal peptide" evidence="7">
    <location>
        <begin position="1"/>
        <end position="40"/>
    </location>
</feature>
<evidence type="ECO:0000256" key="1">
    <source>
        <dbReference type="ARBA" id="ARBA00004613"/>
    </source>
</evidence>
<feature type="compositionally biased region" description="Low complexity" evidence="6">
    <location>
        <begin position="138"/>
        <end position="151"/>
    </location>
</feature>
<dbReference type="Pfam" id="PF01391">
    <property type="entry name" value="Collagen"/>
    <property type="match status" value="1"/>
</dbReference>
<evidence type="ECO:0000313" key="9">
    <source>
        <dbReference type="Ensembl" id="ENSTMTP00000012551.1"/>
    </source>
</evidence>
<dbReference type="Pfam" id="PF00386">
    <property type="entry name" value="C1q"/>
    <property type="match status" value="1"/>
</dbReference>
<name>A0A674ISR2_9SAUR</name>
<keyword evidence="2" id="KW-0964">Secreted</keyword>
<evidence type="ECO:0000313" key="10">
    <source>
        <dbReference type="Proteomes" id="UP000472274"/>
    </source>
</evidence>
<protein>
    <recommendedName>
        <fullName evidence="8">C1q domain-containing protein</fullName>
    </recommendedName>
</protein>
<dbReference type="GeneTree" id="ENSGT00940000154317"/>
<keyword evidence="10" id="KW-1185">Reference proteome</keyword>
<proteinExistence type="predicted"/>
<dbReference type="PANTHER" id="PTHR15427">
    <property type="entry name" value="EMILIN ELASTIN MICROFIBRIL INTERFACE-LOCATED PROTEIN ELASTIN MICROFIBRIL INTERFACER"/>
    <property type="match status" value="1"/>
</dbReference>
<keyword evidence="5" id="KW-0379">Hydroxylation</keyword>
<evidence type="ECO:0000256" key="3">
    <source>
        <dbReference type="ARBA" id="ARBA00022729"/>
    </source>
</evidence>
<dbReference type="PRINTS" id="PR00007">
    <property type="entry name" value="COMPLEMNTC1Q"/>
</dbReference>
<dbReference type="PANTHER" id="PTHR15427:SF53">
    <property type="entry name" value="COLLAGEN TYPE VIII ALPHA 2 CHAIN"/>
    <property type="match status" value="1"/>
</dbReference>
<dbReference type="SMART" id="SM00110">
    <property type="entry name" value="C1Q"/>
    <property type="match status" value="1"/>
</dbReference>
<dbReference type="FunFam" id="2.60.120.40:FF:000001">
    <property type="entry name" value="Complement C1q B chain"/>
    <property type="match status" value="1"/>
</dbReference>
<sequence>MDRECWAGLYPGTLGTFRPTYSKLTVSLLLLVAGIRSVSGGGAGGGYAQVKYMQPMVKGPLGPPFREGKGQYLDMQPLLPMDLKGEPGPPGKPGPRGPPGPPGYPGKPGTGKPGLHGQPGPAGPPGFSGVGKPGIPGLPGKAGMKGMAGLKGEPGLRGEHGQRGLPGPPGLPGPAGISVNGKPGMQGTPGLPGFRGEPGPKGEPGLRGERGLKGENGVGKPGFPGPRGNGGPPGPAGPPGPNGIGKPGFNGLPGAPGGKGEMGVFDETGIAGLHLPDGGVEGAVLGNGKPGKPQYGKGELSARIAPAFTAILTSPFPASGMPVKFDRTLYNGHNAYNPATGIFTCPISGIYYFAYHVHVKGTNVWVALYKNNVPATYTYDEYKKGYLDQASGSAVLELKENDQVWVQMPSDQANGLYSTEYIHSSFSGFLLCPT</sequence>
<evidence type="ECO:0000259" key="8">
    <source>
        <dbReference type="PROSITE" id="PS50871"/>
    </source>
</evidence>
<organism evidence="9 10">
    <name type="scientific">Terrapene triunguis</name>
    <name type="common">Three-toed box turtle</name>
    <dbReference type="NCBI Taxonomy" id="2587831"/>
    <lineage>
        <taxon>Eukaryota</taxon>
        <taxon>Metazoa</taxon>
        <taxon>Chordata</taxon>
        <taxon>Craniata</taxon>
        <taxon>Vertebrata</taxon>
        <taxon>Euteleostomi</taxon>
        <taxon>Archelosauria</taxon>
        <taxon>Testudinata</taxon>
        <taxon>Testudines</taxon>
        <taxon>Cryptodira</taxon>
        <taxon>Durocryptodira</taxon>
        <taxon>Testudinoidea</taxon>
        <taxon>Emydidae</taxon>
        <taxon>Terrapene</taxon>
    </lineage>
</organism>
<feature type="chain" id="PRO_5025540609" description="C1q domain-containing protein" evidence="7">
    <location>
        <begin position="41"/>
        <end position="434"/>
    </location>
</feature>
<dbReference type="GO" id="GO:0005576">
    <property type="term" value="C:extracellular region"/>
    <property type="evidence" value="ECO:0007669"/>
    <property type="project" value="UniProtKB-SubCell"/>
</dbReference>
<dbReference type="Ensembl" id="ENSTMTT00000012987.1">
    <property type="protein sequence ID" value="ENSTMTP00000012551.1"/>
    <property type="gene ID" value="ENSTMTG00000009081.1"/>
</dbReference>
<dbReference type="PROSITE" id="PS50871">
    <property type="entry name" value="C1Q"/>
    <property type="match status" value="1"/>
</dbReference>
<feature type="compositionally biased region" description="Gly residues" evidence="6">
    <location>
        <begin position="214"/>
        <end position="231"/>
    </location>
</feature>
<dbReference type="InterPro" id="IPR008160">
    <property type="entry name" value="Collagen"/>
</dbReference>
<evidence type="ECO:0000256" key="7">
    <source>
        <dbReference type="SAM" id="SignalP"/>
    </source>
</evidence>
<dbReference type="Proteomes" id="UP000472274">
    <property type="component" value="Unplaced"/>
</dbReference>
<dbReference type="InParanoid" id="A0A674ISR2"/>
<keyword evidence="4" id="KW-0176">Collagen</keyword>
<feature type="compositionally biased region" description="Pro residues" evidence="6">
    <location>
        <begin position="87"/>
        <end position="105"/>
    </location>
</feature>
<dbReference type="GO" id="GO:0005581">
    <property type="term" value="C:collagen trimer"/>
    <property type="evidence" value="ECO:0007669"/>
    <property type="project" value="UniProtKB-KW"/>
</dbReference>
<dbReference type="AlphaFoldDB" id="A0A674ISR2"/>
<feature type="domain" description="C1q" evidence="8">
    <location>
        <begin position="301"/>
        <end position="434"/>
    </location>
</feature>
<keyword evidence="3 7" id="KW-0732">Signal</keyword>
<evidence type="ECO:0000256" key="6">
    <source>
        <dbReference type="SAM" id="MobiDB-lite"/>
    </source>
</evidence>
<comment type="subcellular location">
    <subcellularLocation>
        <location evidence="1">Secreted</location>
    </subcellularLocation>
</comment>
<reference evidence="9" key="1">
    <citation type="submission" date="2025-08" db="UniProtKB">
        <authorList>
            <consortium name="Ensembl"/>
        </authorList>
    </citation>
    <scope>IDENTIFICATION</scope>
</reference>
<feature type="compositionally biased region" description="Pro residues" evidence="6">
    <location>
        <begin position="232"/>
        <end position="241"/>
    </location>
</feature>
<dbReference type="InterPro" id="IPR050392">
    <property type="entry name" value="Collagen/C1q_domain"/>
</dbReference>
<feature type="compositionally biased region" description="Basic and acidic residues" evidence="6">
    <location>
        <begin position="198"/>
        <end position="213"/>
    </location>
</feature>